<evidence type="ECO:0000313" key="3">
    <source>
        <dbReference type="Proteomes" id="UP000822688"/>
    </source>
</evidence>
<feature type="compositionally biased region" description="Polar residues" evidence="1">
    <location>
        <begin position="112"/>
        <end position="121"/>
    </location>
</feature>
<feature type="compositionally biased region" description="Low complexity" evidence="1">
    <location>
        <begin position="93"/>
        <end position="111"/>
    </location>
</feature>
<evidence type="ECO:0000256" key="1">
    <source>
        <dbReference type="SAM" id="MobiDB-lite"/>
    </source>
</evidence>
<keyword evidence="3" id="KW-1185">Reference proteome</keyword>
<dbReference type="Proteomes" id="UP000822688">
    <property type="component" value="Chromosome 9"/>
</dbReference>
<name>A0A8T0GT69_CERPU</name>
<organism evidence="2 3">
    <name type="scientific">Ceratodon purpureus</name>
    <name type="common">Fire moss</name>
    <name type="synonym">Dicranum purpureum</name>
    <dbReference type="NCBI Taxonomy" id="3225"/>
    <lineage>
        <taxon>Eukaryota</taxon>
        <taxon>Viridiplantae</taxon>
        <taxon>Streptophyta</taxon>
        <taxon>Embryophyta</taxon>
        <taxon>Bryophyta</taxon>
        <taxon>Bryophytina</taxon>
        <taxon>Bryopsida</taxon>
        <taxon>Dicranidae</taxon>
        <taxon>Pseudoditrichales</taxon>
        <taxon>Ditrichaceae</taxon>
        <taxon>Ceratodon</taxon>
    </lineage>
</organism>
<protein>
    <submittedName>
        <fullName evidence="2">Uncharacterized protein</fullName>
    </submittedName>
</protein>
<evidence type="ECO:0000313" key="2">
    <source>
        <dbReference type="EMBL" id="KAG0562881.1"/>
    </source>
</evidence>
<comment type="caution">
    <text evidence="2">The sequence shown here is derived from an EMBL/GenBank/DDBJ whole genome shotgun (WGS) entry which is preliminary data.</text>
</comment>
<proteinExistence type="predicted"/>
<feature type="region of interest" description="Disordered" evidence="1">
    <location>
        <begin position="43"/>
        <end position="121"/>
    </location>
</feature>
<gene>
    <name evidence="2" type="ORF">KC19_9G179300</name>
</gene>
<feature type="compositionally biased region" description="Low complexity" evidence="1">
    <location>
        <begin position="71"/>
        <end position="80"/>
    </location>
</feature>
<dbReference type="EMBL" id="CM026430">
    <property type="protein sequence ID" value="KAG0562881.1"/>
    <property type="molecule type" value="Genomic_DNA"/>
</dbReference>
<accession>A0A8T0GT69</accession>
<reference evidence="2" key="1">
    <citation type="submission" date="2020-06" db="EMBL/GenBank/DDBJ databases">
        <title>WGS assembly of Ceratodon purpureus strain R40.</title>
        <authorList>
            <person name="Carey S.B."/>
            <person name="Jenkins J."/>
            <person name="Shu S."/>
            <person name="Lovell J.T."/>
            <person name="Sreedasyam A."/>
            <person name="Maumus F."/>
            <person name="Tiley G.P."/>
            <person name="Fernandez-Pozo N."/>
            <person name="Barry K."/>
            <person name="Chen C."/>
            <person name="Wang M."/>
            <person name="Lipzen A."/>
            <person name="Daum C."/>
            <person name="Saski C.A."/>
            <person name="Payton A.C."/>
            <person name="Mcbreen J.C."/>
            <person name="Conrad R.E."/>
            <person name="Kollar L.M."/>
            <person name="Olsson S."/>
            <person name="Huttunen S."/>
            <person name="Landis J.B."/>
            <person name="Wickett N.J."/>
            <person name="Johnson M.G."/>
            <person name="Rensing S.A."/>
            <person name="Grimwood J."/>
            <person name="Schmutz J."/>
            <person name="Mcdaniel S.F."/>
        </authorList>
    </citation>
    <scope>NUCLEOTIDE SEQUENCE</scope>
    <source>
        <strain evidence="2">R40</strain>
    </source>
</reference>
<sequence>MSFQRILLRGLTKSNKCCAELRHLRTEIISSQALPAIFLTRLKDHKSPNISTHNKSIRIQPTEPHHKKPNHQQNPPTQNPADSTSHFLHRTHPNNNTTHPTPKPQTPTFTHSLNQKSKTHP</sequence>
<feature type="compositionally biased region" description="Polar residues" evidence="1">
    <location>
        <begin position="48"/>
        <end position="59"/>
    </location>
</feature>
<dbReference type="AlphaFoldDB" id="A0A8T0GT69"/>